<feature type="non-terminal residue" evidence="1">
    <location>
        <position position="60"/>
    </location>
</feature>
<feature type="non-terminal residue" evidence="1">
    <location>
        <position position="1"/>
    </location>
</feature>
<gene>
    <name evidence="1" type="ORF">METZ01_LOCUS343985</name>
</gene>
<protein>
    <submittedName>
        <fullName evidence="1">Uncharacterized protein</fullName>
    </submittedName>
</protein>
<reference evidence="1" key="1">
    <citation type="submission" date="2018-05" db="EMBL/GenBank/DDBJ databases">
        <authorList>
            <person name="Lanie J.A."/>
            <person name="Ng W.-L."/>
            <person name="Kazmierczak K.M."/>
            <person name="Andrzejewski T.M."/>
            <person name="Davidsen T.M."/>
            <person name="Wayne K.J."/>
            <person name="Tettelin H."/>
            <person name="Glass J.I."/>
            <person name="Rusch D."/>
            <person name="Podicherti R."/>
            <person name="Tsui H.-C.T."/>
            <person name="Winkler M.E."/>
        </authorList>
    </citation>
    <scope>NUCLEOTIDE SEQUENCE</scope>
</reference>
<organism evidence="1">
    <name type="scientific">marine metagenome</name>
    <dbReference type="NCBI Taxonomy" id="408172"/>
    <lineage>
        <taxon>unclassified sequences</taxon>
        <taxon>metagenomes</taxon>
        <taxon>ecological metagenomes</taxon>
    </lineage>
</organism>
<dbReference type="AlphaFoldDB" id="A0A382R3G5"/>
<sequence>VPRCDQVNITFTDGRTLPVGNWTVEDWIDVGYNEGMGEPKLEAIEEDREAYDLHWLRVYP</sequence>
<name>A0A382R3G5_9ZZZZ</name>
<evidence type="ECO:0000313" key="1">
    <source>
        <dbReference type="EMBL" id="SVC91131.1"/>
    </source>
</evidence>
<proteinExistence type="predicted"/>
<accession>A0A382R3G5</accession>
<dbReference type="EMBL" id="UINC01118179">
    <property type="protein sequence ID" value="SVC91131.1"/>
    <property type="molecule type" value="Genomic_DNA"/>
</dbReference>